<dbReference type="AlphaFoldDB" id="A0A0A2LMN2"/>
<dbReference type="EMBL" id="JRLV01000010">
    <property type="protein sequence ID" value="KGO80453.1"/>
    <property type="molecule type" value="Genomic_DNA"/>
</dbReference>
<organism evidence="1 2">
    <name type="scientific">Flavobacterium beibuense F44-8</name>
    <dbReference type="NCBI Taxonomy" id="1406840"/>
    <lineage>
        <taxon>Bacteria</taxon>
        <taxon>Pseudomonadati</taxon>
        <taxon>Bacteroidota</taxon>
        <taxon>Flavobacteriia</taxon>
        <taxon>Flavobacteriales</taxon>
        <taxon>Flavobacteriaceae</taxon>
        <taxon>Flavobacterium</taxon>
    </lineage>
</organism>
<evidence type="ECO:0000313" key="2">
    <source>
        <dbReference type="Proteomes" id="UP000030129"/>
    </source>
</evidence>
<reference evidence="1 2" key="1">
    <citation type="submission" date="2013-09" db="EMBL/GenBank/DDBJ databases">
        <authorList>
            <person name="Zeng Z."/>
            <person name="Chen C."/>
        </authorList>
    </citation>
    <scope>NUCLEOTIDE SEQUENCE [LARGE SCALE GENOMIC DNA]</scope>
    <source>
        <strain evidence="1 2">F44-8</strain>
    </source>
</reference>
<comment type="caution">
    <text evidence="1">The sequence shown here is derived from an EMBL/GenBank/DDBJ whole genome shotgun (WGS) entry which is preliminary data.</text>
</comment>
<sequence length="95" mass="11524">MNDNLFETEKNQNRNWNLFLFNLSFSLLDKNQIILINYSEKNCGSWTIEHTFIRTLYDGRDDIFLTQIKNKDEWVNTYAFFKKELTYTLLKLSIK</sequence>
<keyword evidence="2" id="KW-1185">Reference proteome</keyword>
<gene>
    <name evidence="1" type="ORF">Q763_10570</name>
</gene>
<protein>
    <submittedName>
        <fullName evidence="1">Uncharacterized protein</fullName>
    </submittedName>
</protein>
<proteinExistence type="predicted"/>
<evidence type="ECO:0000313" key="1">
    <source>
        <dbReference type="EMBL" id="KGO80453.1"/>
    </source>
</evidence>
<accession>A0A0A2LMN2</accession>
<name>A0A0A2LMN2_9FLAO</name>
<dbReference type="STRING" id="1406840.Q763_10570"/>
<dbReference type="Proteomes" id="UP000030129">
    <property type="component" value="Unassembled WGS sequence"/>
</dbReference>